<proteinExistence type="predicted"/>
<dbReference type="Pfam" id="PF00001">
    <property type="entry name" value="7tm_1"/>
    <property type="match status" value="1"/>
</dbReference>
<dbReference type="GO" id="GO:0004930">
    <property type="term" value="F:G protein-coupled receptor activity"/>
    <property type="evidence" value="ECO:0007669"/>
    <property type="project" value="UniProtKB-KW"/>
</dbReference>
<dbReference type="EMBL" id="JH171435">
    <property type="protein sequence ID" value="EHB11750.1"/>
    <property type="molecule type" value="Genomic_DNA"/>
</dbReference>
<dbReference type="InParanoid" id="G5BR39"/>
<dbReference type="InterPro" id="IPR000725">
    <property type="entry name" value="Olfact_rcpt"/>
</dbReference>
<keyword evidence="8 12" id="KW-0675">Receptor</keyword>
<evidence type="ECO:0000256" key="2">
    <source>
        <dbReference type="ARBA" id="ARBA00022606"/>
    </source>
</evidence>
<dbReference type="PROSITE" id="PS50262">
    <property type="entry name" value="G_PROTEIN_RECEP_F1_2"/>
    <property type="match status" value="1"/>
</dbReference>
<evidence type="ECO:0000256" key="4">
    <source>
        <dbReference type="ARBA" id="ARBA00022725"/>
    </source>
</evidence>
<keyword evidence="6" id="KW-0297">G-protein coupled receptor</keyword>
<dbReference type="PRINTS" id="PR00237">
    <property type="entry name" value="GPCRRHODOPSN"/>
</dbReference>
<keyword evidence="4" id="KW-0552">Olfaction</keyword>
<dbReference type="SUPFAM" id="SSF81321">
    <property type="entry name" value="Family A G protein-coupled receptor-like"/>
    <property type="match status" value="1"/>
</dbReference>
<dbReference type="InterPro" id="IPR017452">
    <property type="entry name" value="GPCR_Rhodpsn_7TM"/>
</dbReference>
<evidence type="ECO:0000256" key="5">
    <source>
        <dbReference type="ARBA" id="ARBA00022989"/>
    </source>
</evidence>
<comment type="subcellular location">
    <subcellularLocation>
        <location evidence="1">Membrane</location>
        <topology evidence="1">Multi-pass membrane protein</topology>
    </subcellularLocation>
</comment>
<dbReference type="GO" id="GO:0004984">
    <property type="term" value="F:olfactory receptor activity"/>
    <property type="evidence" value="ECO:0007669"/>
    <property type="project" value="InterPro"/>
</dbReference>
<evidence type="ECO:0000313" key="13">
    <source>
        <dbReference type="Proteomes" id="UP000006813"/>
    </source>
</evidence>
<dbReference type="PRINTS" id="PR00245">
    <property type="entry name" value="OLFACTORYR"/>
</dbReference>
<name>G5BR39_HETGA</name>
<protein>
    <submittedName>
        <fullName evidence="12">Olfactory receptor 8H3</fullName>
    </submittedName>
</protein>
<keyword evidence="5 10" id="KW-1133">Transmembrane helix</keyword>
<feature type="transmembrane region" description="Helical" evidence="10">
    <location>
        <begin position="74"/>
        <end position="96"/>
    </location>
</feature>
<evidence type="ECO:0000256" key="8">
    <source>
        <dbReference type="ARBA" id="ARBA00023170"/>
    </source>
</evidence>
<dbReference type="Gene3D" id="1.20.1070.10">
    <property type="entry name" value="Rhodopsin 7-helix transmembrane proteins"/>
    <property type="match status" value="1"/>
</dbReference>
<evidence type="ECO:0000256" key="3">
    <source>
        <dbReference type="ARBA" id="ARBA00022692"/>
    </source>
</evidence>
<feature type="transmembrane region" description="Helical" evidence="10">
    <location>
        <begin position="6"/>
        <end position="27"/>
    </location>
</feature>
<evidence type="ECO:0000256" key="6">
    <source>
        <dbReference type="ARBA" id="ARBA00023040"/>
    </source>
</evidence>
<reference evidence="12 13" key="1">
    <citation type="journal article" date="2011" name="Nature">
        <title>Genome sequencing reveals insights into physiology and longevity of the naked mole rat.</title>
        <authorList>
            <person name="Kim E.B."/>
            <person name="Fang X."/>
            <person name="Fushan A.A."/>
            <person name="Huang Z."/>
            <person name="Lobanov A.V."/>
            <person name="Han L."/>
            <person name="Marino S.M."/>
            <person name="Sun X."/>
            <person name="Turanov A.A."/>
            <person name="Yang P."/>
            <person name="Yim S.H."/>
            <person name="Zhao X."/>
            <person name="Kasaikina M.V."/>
            <person name="Stoletzki N."/>
            <person name="Peng C."/>
            <person name="Polak P."/>
            <person name="Xiong Z."/>
            <person name="Kiezun A."/>
            <person name="Zhu Y."/>
            <person name="Chen Y."/>
            <person name="Kryukov G.V."/>
            <person name="Zhang Q."/>
            <person name="Peshkin L."/>
            <person name="Yang L."/>
            <person name="Bronson R.T."/>
            <person name="Buffenstein R."/>
            <person name="Wang B."/>
            <person name="Han C."/>
            <person name="Li Q."/>
            <person name="Chen L."/>
            <person name="Zhao W."/>
            <person name="Sunyaev S.R."/>
            <person name="Park T.J."/>
            <person name="Zhang G."/>
            <person name="Wang J."/>
            <person name="Gladyshev V.N."/>
        </authorList>
    </citation>
    <scope>NUCLEOTIDE SEQUENCE [LARGE SCALE GENOMIC DNA]</scope>
</reference>
<keyword evidence="3 10" id="KW-0812">Transmembrane</keyword>
<dbReference type="GO" id="GO:0016020">
    <property type="term" value="C:membrane"/>
    <property type="evidence" value="ECO:0007669"/>
    <property type="project" value="UniProtKB-SubCell"/>
</dbReference>
<organism evidence="12 13">
    <name type="scientific">Heterocephalus glaber</name>
    <name type="common">Naked mole rat</name>
    <dbReference type="NCBI Taxonomy" id="10181"/>
    <lineage>
        <taxon>Eukaryota</taxon>
        <taxon>Metazoa</taxon>
        <taxon>Chordata</taxon>
        <taxon>Craniata</taxon>
        <taxon>Vertebrata</taxon>
        <taxon>Euteleostomi</taxon>
        <taxon>Mammalia</taxon>
        <taxon>Eutheria</taxon>
        <taxon>Euarchontoglires</taxon>
        <taxon>Glires</taxon>
        <taxon>Rodentia</taxon>
        <taxon>Hystricomorpha</taxon>
        <taxon>Bathyergidae</taxon>
        <taxon>Heterocephalus</taxon>
    </lineage>
</organism>
<sequence length="193" mass="21482">MVLSVLFLLIYLITVLGNAGMILIICLDAQLHTLMYFFLTHLSFIDLSYSSVFTPKTLQSLLTSTKSISFLGCFTQMYFFIVFGAAECLLLCLMAYDHYIAICRPLHYPVIMSPGLCHALLTDSYVICFVDSTVVVVSMSILHFCNSNIIQLFFCDTLPILTLSCSDTSEVEIMIFICAESNLLLSLITISGS</sequence>
<dbReference type="FunFam" id="1.20.1070.10:FF:000410">
    <property type="entry name" value="Olfactory receptor 1348"/>
    <property type="match status" value="1"/>
</dbReference>
<evidence type="ECO:0000259" key="11">
    <source>
        <dbReference type="PROSITE" id="PS50262"/>
    </source>
</evidence>
<evidence type="ECO:0000256" key="1">
    <source>
        <dbReference type="ARBA" id="ARBA00004141"/>
    </source>
</evidence>
<dbReference type="Proteomes" id="UP000006813">
    <property type="component" value="Unassembled WGS sequence"/>
</dbReference>
<gene>
    <name evidence="12" type="ORF">GW7_11708</name>
</gene>
<keyword evidence="2" id="KW-0716">Sensory transduction</keyword>
<evidence type="ECO:0000256" key="9">
    <source>
        <dbReference type="ARBA" id="ARBA00023224"/>
    </source>
</evidence>
<dbReference type="AlphaFoldDB" id="G5BR39"/>
<keyword evidence="9" id="KW-0807">Transducer</keyword>
<feature type="domain" description="G-protein coupled receptors family 1 profile" evidence="11">
    <location>
        <begin position="17"/>
        <end position="193"/>
    </location>
</feature>
<keyword evidence="7 10" id="KW-0472">Membrane</keyword>
<evidence type="ECO:0000313" key="12">
    <source>
        <dbReference type="EMBL" id="EHB11750.1"/>
    </source>
</evidence>
<dbReference type="InterPro" id="IPR000276">
    <property type="entry name" value="GPCR_Rhodpsn"/>
</dbReference>
<evidence type="ECO:0000256" key="10">
    <source>
        <dbReference type="SAM" id="Phobius"/>
    </source>
</evidence>
<feature type="transmembrane region" description="Helical" evidence="10">
    <location>
        <begin position="34"/>
        <end position="54"/>
    </location>
</feature>
<accession>G5BR39</accession>
<evidence type="ECO:0000256" key="7">
    <source>
        <dbReference type="ARBA" id="ARBA00023136"/>
    </source>
</evidence>
<dbReference type="PANTHER" id="PTHR48018">
    <property type="entry name" value="OLFACTORY RECEPTOR"/>
    <property type="match status" value="1"/>
</dbReference>